<feature type="transmembrane region" description="Helical" evidence="5">
    <location>
        <begin position="185"/>
        <end position="206"/>
    </location>
</feature>
<dbReference type="SUPFAM" id="SSF103473">
    <property type="entry name" value="MFS general substrate transporter"/>
    <property type="match status" value="1"/>
</dbReference>
<evidence type="ECO:0000256" key="4">
    <source>
        <dbReference type="ARBA" id="ARBA00023136"/>
    </source>
</evidence>
<dbReference type="InterPro" id="IPR020846">
    <property type="entry name" value="MFS_dom"/>
</dbReference>
<evidence type="ECO:0000256" key="3">
    <source>
        <dbReference type="ARBA" id="ARBA00022989"/>
    </source>
</evidence>
<protein>
    <submittedName>
        <fullName evidence="7">MFS transporter</fullName>
    </submittedName>
</protein>
<keyword evidence="8" id="KW-1185">Reference proteome</keyword>
<comment type="subcellular location">
    <subcellularLocation>
        <location evidence="1">Cell membrane</location>
        <topology evidence="1">Multi-pass membrane protein</topology>
    </subcellularLocation>
</comment>
<feature type="transmembrane region" description="Helical" evidence="5">
    <location>
        <begin position="376"/>
        <end position="397"/>
    </location>
</feature>
<name>A0ABM8B9N9_9BIFI</name>
<keyword evidence="2 5" id="KW-0812">Transmembrane</keyword>
<sequence length="441" mass="47252">MPSQVIAAVKEAGHRILGGYAELLHMPGTARYAVGAVIASMPAPMVGMTITISVQHSYGSYSLAGALTATQAISMAVVGPVLGKLVDKFGQRRTAIPTMIVWMVAAASLITAITLRAPAWVLYCLAPFMAAIPPWGAMSRRRWTMLLKGDRVRTERALSLCGVFDEAMWVVGNPLASILAVYSGILAFAFTGACVLIGAIMFLGAMGTEPPSQSELARREGITRKEYRAKQEALQAELQGAKGKSSFWSAGLIAVCVTWFGLGAFQSAASISIISFATEQGMKQMTGFVFACFSFSSLIGALLYGAKSWTIPLWKRFYFCLLVVNLGIASFLFAHNLWTIMIIYLLIGVCQSPTWINGNQLMLHLVPPIRFTEGMAWLNAMNSIGSSAGSAIAGVFIDHYGSRGGFGVVSTLALTSLLIAFVGFKQIRTSTEQPDLTLLSA</sequence>
<dbReference type="InterPro" id="IPR011701">
    <property type="entry name" value="MFS"/>
</dbReference>
<evidence type="ECO:0000259" key="6">
    <source>
        <dbReference type="PROSITE" id="PS50850"/>
    </source>
</evidence>
<feature type="transmembrane region" description="Helical" evidence="5">
    <location>
        <begin position="32"/>
        <end position="54"/>
    </location>
</feature>
<feature type="transmembrane region" description="Helical" evidence="5">
    <location>
        <begin position="285"/>
        <end position="305"/>
    </location>
</feature>
<gene>
    <name evidence="7" type="ORF">KIM372_15100</name>
</gene>
<keyword evidence="4 5" id="KW-0472">Membrane</keyword>
<feature type="transmembrane region" description="Helical" evidence="5">
    <location>
        <begin position="403"/>
        <end position="424"/>
    </location>
</feature>
<dbReference type="PROSITE" id="PS50850">
    <property type="entry name" value="MFS"/>
    <property type="match status" value="1"/>
</dbReference>
<evidence type="ECO:0000256" key="1">
    <source>
        <dbReference type="ARBA" id="ARBA00004651"/>
    </source>
</evidence>
<feature type="transmembrane region" description="Helical" evidence="5">
    <location>
        <begin position="60"/>
        <end position="82"/>
    </location>
</feature>
<feature type="transmembrane region" description="Helical" evidence="5">
    <location>
        <begin position="247"/>
        <end position="265"/>
    </location>
</feature>
<proteinExistence type="predicted"/>
<organism evidence="7 8">
    <name type="scientific">Bombiscardovia nodaiensis</name>
    <dbReference type="NCBI Taxonomy" id="2932181"/>
    <lineage>
        <taxon>Bacteria</taxon>
        <taxon>Bacillati</taxon>
        <taxon>Actinomycetota</taxon>
        <taxon>Actinomycetes</taxon>
        <taxon>Bifidobacteriales</taxon>
        <taxon>Bifidobacteriaceae</taxon>
        <taxon>Bombiscardovia</taxon>
    </lineage>
</organism>
<evidence type="ECO:0000313" key="8">
    <source>
        <dbReference type="Proteomes" id="UP001321766"/>
    </source>
</evidence>
<feature type="domain" description="Major facilitator superfamily (MFS) profile" evidence="6">
    <location>
        <begin position="247"/>
        <end position="441"/>
    </location>
</feature>
<feature type="transmembrane region" description="Helical" evidence="5">
    <location>
        <begin position="94"/>
        <end position="114"/>
    </location>
</feature>
<dbReference type="Pfam" id="PF07690">
    <property type="entry name" value="MFS_1"/>
    <property type="match status" value="1"/>
</dbReference>
<dbReference type="PANTHER" id="PTHR23542:SF1">
    <property type="entry name" value="MAJOR FACILITATOR SUPERFAMILY (MFS) PROFILE DOMAIN-CONTAINING PROTEIN"/>
    <property type="match status" value="1"/>
</dbReference>
<dbReference type="InterPro" id="IPR036259">
    <property type="entry name" value="MFS_trans_sf"/>
</dbReference>
<dbReference type="Proteomes" id="UP001321766">
    <property type="component" value="Chromosome"/>
</dbReference>
<keyword evidence="3 5" id="KW-1133">Transmembrane helix</keyword>
<accession>A0ABM8B9N9</accession>
<evidence type="ECO:0000313" key="7">
    <source>
        <dbReference type="EMBL" id="BDR53603.1"/>
    </source>
</evidence>
<evidence type="ECO:0000256" key="2">
    <source>
        <dbReference type="ARBA" id="ARBA00022692"/>
    </source>
</evidence>
<dbReference type="EMBL" id="AP026798">
    <property type="protein sequence ID" value="BDR53603.1"/>
    <property type="molecule type" value="Genomic_DNA"/>
</dbReference>
<dbReference type="PANTHER" id="PTHR23542">
    <property type="match status" value="1"/>
</dbReference>
<feature type="transmembrane region" description="Helical" evidence="5">
    <location>
        <begin position="120"/>
        <end position="137"/>
    </location>
</feature>
<evidence type="ECO:0000256" key="5">
    <source>
        <dbReference type="SAM" id="Phobius"/>
    </source>
</evidence>
<reference evidence="7 8" key="1">
    <citation type="journal article" date="2023" name="Microbiol. Spectr.">
        <title>Symbiosis of Carpenter Bees with Uncharacterized Lactic Acid Bacteria Showing NAD Auxotrophy.</title>
        <authorList>
            <person name="Kawasaki S."/>
            <person name="Ozawa K."/>
            <person name="Mori T."/>
            <person name="Yamamoto A."/>
            <person name="Ito M."/>
            <person name="Ohkuma M."/>
            <person name="Sakamoto M."/>
            <person name="Matsutani M."/>
        </authorList>
    </citation>
    <scope>NUCLEOTIDE SEQUENCE [LARGE SCALE GENOMIC DNA]</scope>
    <source>
        <strain evidence="7 8">Kim37-2</strain>
    </source>
</reference>
<dbReference type="Gene3D" id="1.20.1250.20">
    <property type="entry name" value="MFS general substrate transporter like domains"/>
    <property type="match status" value="2"/>
</dbReference>